<proteinExistence type="predicted"/>
<dbReference type="RefSeq" id="WP_097281768.1">
    <property type="nucleotide sequence ID" value="NZ_OCNJ01000022.1"/>
</dbReference>
<accession>A0A286H1Z3</accession>
<name>A0A286H1Z3_9PROT</name>
<dbReference type="Pfam" id="PF13649">
    <property type="entry name" value="Methyltransf_25"/>
    <property type="match status" value="1"/>
</dbReference>
<dbReference type="AlphaFoldDB" id="A0A286H1Z3"/>
<keyword evidence="2" id="KW-0489">Methyltransferase</keyword>
<protein>
    <submittedName>
        <fullName evidence="2">Methyltransferase domain-containing protein</fullName>
    </submittedName>
</protein>
<dbReference type="CDD" id="cd02440">
    <property type="entry name" value="AdoMet_MTases"/>
    <property type="match status" value="1"/>
</dbReference>
<dbReference type="EMBL" id="OCNJ01000022">
    <property type="protein sequence ID" value="SOE01712.1"/>
    <property type="molecule type" value="Genomic_DNA"/>
</dbReference>
<keyword evidence="3" id="KW-1185">Reference proteome</keyword>
<dbReference type="Gene3D" id="3.40.50.150">
    <property type="entry name" value="Vaccinia Virus protein VP39"/>
    <property type="match status" value="1"/>
</dbReference>
<dbReference type="OrthoDB" id="9800454at2"/>
<evidence type="ECO:0000313" key="3">
    <source>
        <dbReference type="Proteomes" id="UP000219621"/>
    </source>
</evidence>
<dbReference type="SUPFAM" id="SSF53335">
    <property type="entry name" value="S-adenosyl-L-methionine-dependent methyltransferases"/>
    <property type="match status" value="1"/>
</dbReference>
<evidence type="ECO:0000313" key="2">
    <source>
        <dbReference type="EMBL" id="SOE01712.1"/>
    </source>
</evidence>
<dbReference type="GO" id="GO:0008168">
    <property type="term" value="F:methyltransferase activity"/>
    <property type="evidence" value="ECO:0007669"/>
    <property type="project" value="UniProtKB-KW"/>
</dbReference>
<gene>
    <name evidence="2" type="ORF">SAMN05421508_12219</name>
</gene>
<organism evidence="2 3">
    <name type="scientific">Caenispirillum bisanense</name>
    <dbReference type="NCBI Taxonomy" id="414052"/>
    <lineage>
        <taxon>Bacteria</taxon>
        <taxon>Pseudomonadati</taxon>
        <taxon>Pseudomonadota</taxon>
        <taxon>Alphaproteobacteria</taxon>
        <taxon>Rhodospirillales</taxon>
        <taxon>Novispirillaceae</taxon>
        <taxon>Caenispirillum</taxon>
    </lineage>
</organism>
<evidence type="ECO:0000259" key="1">
    <source>
        <dbReference type="Pfam" id="PF13649"/>
    </source>
</evidence>
<dbReference type="InterPro" id="IPR029063">
    <property type="entry name" value="SAM-dependent_MTases_sf"/>
</dbReference>
<reference evidence="2 3" key="1">
    <citation type="submission" date="2017-09" db="EMBL/GenBank/DDBJ databases">
        <authorList>
            <person name="Ehlers B."/>
            <person name="Leendertz F.H."/>
        </authorList>
    </citation>
    <scope>NUCLEOTIDE SEQUENCE [LARGE SCALE GENOMIC DNA]</scope>
    <source>
        <strain evidence="2 3">USBA 140</strain>
    </source>
</reference>
<dbReference type="InterPro" id="IPR041698">
    <property type="entry name" value="Methyltransf_25"/>
</dbReference>
<dbReference type="Proteomes" id="UP000219621">
    <property type="component" value="Unassembled WGS sequence"/>
</dbReference>
<sequence>MSDEQEVDDRDTRIRWLYTLAVRRHGTRAKGVGWRDGRGQLLRFAQLVRVMEGEPRGAAVSVNDLGCGYGALFPFLLRLPDVRVTRYVGYDMTPAMVARAREAIRDHRAAFLLADEATDDADYGFASGTFNVLAGADPDDWRAEVIERLTAFAARCRRGFAFNMLGTDHPRPDRLMFYTTPAAFRDAFEAAGMETTVLTGYLPGDWSMLVRY</sequence>
<keyword evidence="2" id="KW-0808">Transferase</keyword>
<feature type="domain" description="Methyltransferase" evidence="1">
    <location>
        <begin position="63"/>
        <end position="132"/>
    </location>
</feature>
<dbReference type="GO" id="GO:0032259">
    <property type="term" value="P:methylation"/>
    <property type="evidence" value="ECO:0007669"/>
    <property type="project" value="UniProtKB-KW"/>
</dbReference>